<dbReference type="GO" id="GO:0016616">
    <property type="term" value="F:oxidoreductase activity, acting on the CH-OH group of donors, NAD or NADP as acceptor"/>
    <property type="evidence" value="ECO:0007669"/>
    <property type="project" value="InterPro"/>
</dbReference>
<dbReference type="SUPFAM" id="SSF51735">
    <property type="entry name" value="NAD(P)-binding Rossmann-fold domains"/>
    <property type="match status" value="1"/>
</dbReference>
<organism evidence="3 4">
    <name type="scientific">Fervidobacterium pennivorans</name>
    <dbReference type="NCBI Taxonomy" id="93466"/>
    <lineage>
        <taxon>Bacteria</taxon>
        <taxon>Thermotogati</taxon>
        <taxon>Thermotogota</taxon>
        <taxon>Thermotogae</taxon>
        <taxon>Thermotogales</taxon>
        <taxon>Fervidobacteriaceae</taxon>
        <taxon>Fervidobacterium</taxon>
    </lineage>
</organism>
<dbReference type="InterPro" id="IPR002225">
    <property type="entry name" value="3Beta_OHSteriod_DH/Estase"/>
</dbReference>
<keyword evidence="1" id="KW-0560">Oxidoreductase</keyword>
<dbReference type="PANTHER" id="PTHR10366:SF564">
    <property type="entry name" value="STEROL-4-ALPHA-CARBOXYLATE 3-DEHYDROGENASE, DECARBOXYLATING"/>
    <property type="match status" value="1"/>
</dbReference>
<dbReference type="AlphaFoldDB" id="A0A172T3T9"/>
<dbReference type="OrthoDB" id="9807212at2"/>
<protein>
    <submittedName>
        <fullName evidence="3">Epimerase</fullName>
    </submittedName>
</protein>
<dbReference type="EMBL" id="CP011393">
    <property type="protein sequence ID" value="ANE41602.1"/>
    <property type="molecule type" value="Genomic_DNA"/>
</dbReference>
<gene>
    <name evidence="3" type="ORF">JM64_06240</name>
</gene>
<proteinExistence type="predicted"/>
<dbReference type="InterPro" id="IPR050425">
    <property type="entry name" value="NAD(P)_dehydrat-like"/>
</dbReference>
<reference evidence="3 4" key="1">
    <citation type="submission" date="2014-08" db="EMBL/GenBank/DDBJ databases">
        <title>Fervidobacterium pennivorans DYC genome.</title>
        <authorList>
            <person name="Wushke S."/>
        </authorList>
    </citation>
    <scope>NUCLEOTIDE SEQUENCE [LARGE SCALE GENOMIC DNA]</scope>
    <source>
        <strain evidence="3 4">DYC</strain>
    </source>
</reference>
<dbReference type="Pfam" id="PF01073">
    <property type="entry name" value="3Beta_HSD"/>
    <property type="match status" value="1"/>
</dbReference>
<dbReference type="InterPro" id="IPR036291">
    <property type="entry name" value="NAD(P)-bd_dom_sf"/>
</dbReference>
<evidence type="ECO:0000313" key="3">
    <source>
        <dbReference type="EMBL" id="ANE41602.1"/>
    </source>
</evidence>
<dbReference type="KEGG" id="fng:JM64_06240"/>
<dbReference type="PANTHER" id="PTHR10366">
    <property type="entry name" value="NAD DEPENDENT EPIMERASE/DEHYDRATASE"/>
    <property type="match status" value="1"/>
</dbReference>
<dbReference type="OMA" id="SVRMMRA"/>
<evidence type="ECO:0000256" key="1">
    <source>
        <dbReference type="ARBA" id="ARBA00023002"/>
    </source>
</evidence>
<dbReference type="GO" id="GO:0006694">
    <property type="term" value="P:steroid biosynthetic process"/>
    <property type="evidence" value="ECO:0007669"/>
    <property type="project" value="InterPro"/>
</dbReference>
<dbReference type="Gene3D" id="3.40.50.720">
    <property type="entry name" value="NAD(P)-binding Rossmann-like Domain"/>
    <property type="match status" value="1"/>
</dbReference>
<feature type="domain" description="3-beta hydroxysteroid dehydrogenase/isomerase" evidence="2">
    <location>
        <begin position="3"/>
        <end position="232"/>
    </location>
</feature>
<evidence type="ECO:0000259" key="2">
    <source>
        <dbReference type="Pfam" id="PF01073"/>
    </source>
</evidence>
<dbReference type="PATRIC" id="fig|93466.3.peg.1325"/>
<evidence type="ECO:0000313" key="4">
    <source>
        <dbReference type="Proteomes" id="UP000077096"/>
    </source>
</evidence>
<sequence>MVLITGATGHLGNVLVKKFLQKGEKVRVLIQPGDTLFPLQLVPVEVFYSDVRSDFSHALENVDAIFHLASVIAITPAKKKLVYSVNVGGTKNVINLAKKKKIPLIYVSSVHAFVEVEKGSLITEETPVDETRVVGDYAKSKAIATKEVEKAFSEGLDGFIIFPTGIFGPYDYKLSYFSRVLLKYKTGKLRYTVNGKFDFVDVRDVADAIVKLYSLLISNSYSKISKQRFIVSGNDIDFAKLPQLCGLNSFKILDDTSGDILSAISLIANLLFSIPTEFVPYALHTLRLNYTFSKAKISSIIPYTPRKVEDSIHDFFNWLNELNNPKNVCYNIV</sequence>
<dbReference type="Proteomes" id="UP000077096">
    <property type="component" value="Chromosome"/>
</dbReference>
<accession>A0A172T3T9</accession>
<name>A0A172T3T9_FERPE</name>